<dbReference type="Gene3D" id="3.40.50.720">
    <property type="entry name" value="NAD(P)-binding Rossmann-like Domain"/>
    <property type="match status" value="1"/>
</dbReference>
<feature type="domain" description="Glucose dehydrogenase C-terminal" evidence="6">
    <location>
        <begin position="146"/>
        <end position="348"/>
    </location>
</feature>
<feature type="domain" description="Alcohol dehydrogenase-like N-terminal" evidence="5">
    <location>
        <begin position="26"/>
        <end position="130"/>
    </location>
</feature>
<reference evidence="7 8" key="1">
    <citation type="submission" date="2020-03" db="EMBL/GenBank/DDBJ databases">
        <title>Propioniciclava sp. nov., isolated from Hydrophilus acuminatus.</title>
        <authorList>
            <person name="Hyun D.-W."/>
            <person name="Bae J.-W."/>
        </authorList>
    </citation>
    <scope>NUCLEOTIDE SEQUENCE [LARGE SCALE GENOMIC DNA]</scope>
    <source>
        <strain evidence="7 8">HDW11</strain>
    </source>
</reference>
<comment type="cofactor">
    <cofactor evidence="1">
        <name>Zn(2+)</name>
        <dbReference type="ChEBI" id="CHEBI:29105"/>
    </cofactor>
</comment>
<dbReference type="CDD" id="cd08230">
    <property type="entry name" value="glucose_DH"/>
    <property type="match status" value="1"/>
</dbReference>
<dbReference type="PANTHER" id="PTHR43189">
    <property type="entry name" value="ZINC-TYPE ALCOHOL DEHYDROGENASE-LIKE PROTEIN C1198.01-RELATED"/>
    <property type="match status" value="1"/>
</dbReference>
<evidence type="ECO:0000313" key="8">
    <source>
        <dbReference type="Proteomes" id="UP000501058"/>
    </source>
</evidence>
<keyword evidence="4" id="KW-0560">Oxidoreductase</keyword>
<organism evidence="7 8">
    <name type="scientific">Propioniciclava coleopterorum</name>
    <dbReference type="NCBI Taxonomy" id="2714937"/>
    <lineage>
        <taxon>Bacteria</taxon>
        <taxon>Bacillati</taxon>
        <taxon>Actinomycetota</taxon>
        <taxon>Actinomycetes</taxon>
        <taxon>Propionibacteriales</taxon>
        <taxon>Propionibacteriaceae</taxon>
        <taxon>Propioniciclava</taxon>
    </lineage>
</organism>
<keyword evidence="2" id="KW-0479">Metal-binding</keyword>
<dbReference type="InterPro" id="IPR036291">
    <property type="entry name" value="NAD(P)-bd_dom_sf"/>
</dbReference>
<keyword evidence="8" id="KW-1185">Reference proteome</keyword>
<proteinExistence type="predicted"/>
<dbReference type="SUPFAM" id="SSF51735">
    <property type="entry name" value="NAD(P)-binding Rossmann-fold domains"/>
    <property type="match status" value="1"/>
</dbReference>
<dbReference type="EMBL" id="CP049865">
    <property type="protein sequence ID" value="QIK72635.1"/>
    <property type="molecule type" value="Genomic_DNA"/>
</dbReference>
<evidence type="ECO:0000313" key="7">
    <source>
        <dbReference type="EMBL" id="QIK72635.1"/>
    </source>
</evidence>
<protein>
    <submittedName>
        <fullName evidence="7">Glucose 1-dehydrogenase</fullName>
    </submittedName>
</protein>
<dbReference type="Gene3D" id="3.90.180.10">
    <property type="entry name" value="Medium-chain alcohol dehydrogenases, catalytic domain"/>
    <property type="match status" value="1"/>
</dbReference>
<evidence type="ECO:0000259" key="6">
    <source>
        <dbReference type="Pfam" id="PF16912"/>
    </source>
</evidence>
<dbReference type="SUPFAM" id="SSF50129">
    <property type="entry name" value="GroES-like"/>
    <property type="match status" value="1"/>
</dbReference>
<dbReference type="AlphaFoldDB" id="A0A6G7Y745"/>
<gene>
    <name evidence="7" type="ORF">G7070_10600</name>
</gene>
<evidence type="ECO:0000256" key="4">
    <source>
        <dbReference type="ARBA" id="ARBA00023002"/>
    </source>
</evidence>
<evidence type="ECO:0000256" key="3">
    <source>
        <dbReference type="ARBA" id="ARBA00022833"/>
    </source>
</evidence>
<dbReference type="GO" id="GO:0046872">
    <property type="term" value="F:metal ion binding"/>
    <property type="evidence" value="ECO:0007669"/>
    <property type="project" value="UniProtKB-KW"/>
</dbReference>
<accession>A0A6G7Y745</accession>
<dbReference type="InterPro" id="IPR013154">
    <property type="entry name" value="ADH-like_N"/>
</dbReference>
<dbReference type="Pfam" id="PF16912">
    <property type="entry name" value="Glu_dehyd_C"/>
    <property type="match status" value="1"/>
</dbReference>
<dbReference type="Pfam" id="PF08240">
    <property type="entry name" value="ADH_N"/>
    <property type="match status" value="1"/>
</dbReference>
<keyword evidence="3" id="KW-0862">Zinc</keyword>
<dbReference type="InterPro" id="IPR011032">
    <property type="entry name" value="GroES-like_sf"/>
</dbReference>
<dbReference type="KEGG" id="prv:G7070_10600"/>
<sequence>MQALTISPGTAQSLRLDEIDAPPVPDGEVLVDGLLLGVCGTDRELADGEYGWAPPGRDRLIIGHESLGRVAQAPPGSGFEPGDLVAGVVRRPDPVPCGACAHGEFDFCRNGRYTERGIKELDGFGVQRWTSAPEYLVKLDPALGRAGVLMEPCSVVAKAWDQVDRIGGRAWFEPRTAVVCGAGPVGLLAALLGVQRGLDVHVLDVVTAGPKPGLVADLGATYHTAGLDTLLDEVRVDVVIETTGVPAVLAAALRNATPYALTCLLGMHDPEPPVALDLATVGRDAVLGNTVVVGSVNANVAHWRAAAQALGEADCSWLLRLLNRTVPLSRAPEAFVPQPDDVKVVIDLQP</sequence>
<evidence type="ECO:0000256" key="1">
    <source>
        <dbReference type="ARBA" id="ARBA00001947"/>
    </source>
</evidence>
<dbReference type="RefSeq" id="WP_166233709.1">
    <property type="nucleotide sequence ID" value="NZ_CP049865.1"/>
</dbReference>
<evidence type="ECO:0000256" key="2">
    <source>
        <dbReference type="ARBA" id="ARBA00022723"/>
    </source>
</evidence>
<dbReference type="InterPro" id="IPR031640">
    <property type="entry name" value="Glu_dehyd_C"/>
</dbReference>
<name>A0A6G7Y745_9ACTN</name>
<dbReference type="PANTHER" id="PTHR43189:SF2">
    <property type="entry name" value="GLUCOSE 1-DEHYDROGENASE"/>
    <property type="match status" value="1"/>
</dbReference>
<dbReference type="Proteomes" id="UP000501058">
    <property type="component" value="Chromosome"/>
</dbReference>
<evidence type="ECO:0000259" key="5">
    <source>
        <dbReference type="Pfam" id="PF08240"/>
    </source>
</evidence>
<dbReference type="GO" id="GO:0016491">
    <property type="term" value="F:oxidoreductase activity"/>
    <property type="evidence" value="ECO:0007669"/>
    <property type="project" value="UniProtKB-KW"/>
</dbReference>